<dbReference type="Proteomes" id="UP001498398">
    <property type="component" value="Unassembled WGS sequence"/>
</dbReference>
<organism evidence="1 2">
    <name type="scientific">Marasmiellus scandens</name>
    <dbReference type="NCBI Taxonomy" id="2682957"/>
    <lineage>
        <taxon>Eukaryota</taxon>
        <taxon>Fungi</taxon>
        <taxon>Dikarya</taxon>
        <taxon>Basidiomycota</taxon>
        <taxon>Agaricomycotina</taxon>
        <taxon>Agaricomycetes</taxon>
        <taxon>Agaricomycetidae</taxon>
        <taxon>Agaricales</taxon>
        <taxon>Marasmiineae</taxon>
        <taxon>Omphalotaceae</taxon>
        <taxon>Marasmiellus</taxon>
    </lineage>
</organism>
<keyword evidence="2" id="KW-1185">Reference proteome</keyword>
<evidence type="ECO:0000313" key="2">
    <source>
        <dbReference type="Proteomes" id="UP001498398"/>
    </source>
</evidence>
<proteinExistence type="predicted"/>
<protein>
    <submittedName>
        <fullName evidence="1">Uncharacterized protein</fullName>
    </submittedName>
</protein>
<gene>
    <name evidence="1" type="ORF">VKT23_015223</name>
</gene>
<dbReference type="EMBL" id="JBANRG010000050">
    <property type="protein sequence ID" value="KAK7444545.1"/>
    <property type="molecule type" value="Genomic_DNA"/>
</dbReference>
<sequence>MLAARGVAAQEDWDYNWVIDCQTGMHLNQAYPLRGYQKFYEPDVGYITINPKAISTLRQNEPVAKTPPPSPSQIVHDGGAWDHSSMTLFPSLVSSSLHWTMHPNLDGKMFYVAYKSPASEERGQVHATPNRAAGRVIITWQQKNPFSVFPKHIVDITGKDAIKPTSYQRGILGVRGPHVGKYMRRIYVHYDNNEHSQVPWMSCMVFSNWGTDEERITEDYILVNAKDCAPCEERKLVGALAEHVKQVRELARKKSQKPRNKNKQNKM</sequence>
<name>A0ABR1IYC8_9AGAR</name>
<evidence type="ECO:0000313" key="1">
    <source>
        <dbReference type="EMBL" id="KAK7444545.1"/>
    </source>
</evidence>
<comment type="caution">
    <text evidence="1">The sequence shown here is derived from an EMBL/GenBank/DDBJ whole genome shotgun (WGS) entry which is preliminary data.</text>
</comment>
<reference evidence="1 2" key="1">
    <citation type="submission" date="2024-01" db="EMBL/GenBank/DDBJ databases">
        <title>A draft genome for the cacao thread blight pathogen Marasmiellus scandens.</title>
        <authorList>
            <person name="Baruah I.K."/>
            <person name="Leung J."/>
            <person name="Bukari Y."/>
            <person name="Amoako-Attah I."/>
            <person name="Meinhardt L.W."/>
            <person name="Bailey B.A."/>
            <person name="Cohen S.P."/>
        </authorList>
    </citation>
    <scope>NUCLEOTIDE SEQUENCE [LARGE SCALE GENOMIC DNA]</scope>
    <source>
        <strain evidence="1 2">GH-19</strain>
    </source>
</reference>
<accession>A0ABR1IYC8</accession>